<name>A0A4U5TRU4_9FLAO</name>
<dbReference type="InterPro" id="IPR032256">
    <property type="entry name" value="DUF4829"/>
</dbReference>
<proteinExistence type="predicted"/>
<gene>
    <name evidence="2" type="ORF">FCN74_08410</name>
</gene>
<dbReference type="Pfam" id="PF16111">
    <property type="entry name" value="DUF4829"/>
    <property type="match status" value="1"/>
</dbReference>
<protein>
    <submittedName>
        <fullName evidence="2">Nuclear transport factor 2 family protein</fullName>
    </submittedName>
</protein>
<evidence type="ECO:0000313" key="3">
    <source>
        <dbReference type="Proteomes" id="UP000306552"/>
    </source>
</evidence>
<dbReference type="SUPFAM" id="SSF54427">
    <property type="entry name" value="NTF2-like"/>
    <property type="match status" value="1"/>
</dbReference>
<dbReference type="InterPro" id="IPR032710">
    <property type="entry name" value="NTF2-like_dom_sf"/>
</dbReference>
<dbReference type="RefSeq" id="WP_138932152.1">
    <property type="nucleotide sequence ID" value="NZ_SWMU01000003.1"/>
</dbReference>
<dbReference type="Gene3D" id="3.10.450.50">
    <property type="match status" value="1"/>
</dbReference>
<evidence type="ECO:0000313" key="2">
    <source>
        <dbReference type="EMBL" id="TKS56038.1"/>
    </source>
</evidence>
<sequence>MKFLILLALLSIPATFYEQSSEEVVHDFFKALNQKDIQAIDSVTIDDLKLHSFQPETVPSFNTSTKKDFIDGLKAIPANMSFEEKIFDIKSIETEYLAQYTVPYKFFINGELSHFGTNVLTLIKKDNQWMISYIADTRIKP</sequence>
<keyword evidence="3" id="KW-1185">Reference proteome</keyword>
<dbReference type="Proteomes" id="UP000306552">
    <property type="component" value="Unassembled WGS sequence"/>
</dbReference>
<organism evidence="2 3">
    <name type="scientific">Mesohalobacter halotolerans</name>
    <dbReference type="NCBI Taxonomy" id="1883405"/>
    <lineage>
        <taxon>Bacteria</taxon>
        <taxon>Pseudomonadati</taxon>
        <taxon>Bacteroidota</taxon>
        <taxon>Flavobacteriia</taxon>
        <taxon>Flavobacteriales</taxon>
        <taxon>Flavobacteriaceae</taxon>
        <taxon>Mesohalobacter</taxon>
    </lineage>
</organism>
<dbReference type="OrthoDB" id="117186at2"/>
<evidence type="ECO:0000259" key="1">
    <source>
        <dbReference type="Pfam" id="PF16111"/>
    </source>
</evidence>
<accession>A0A4U5TRU4</accession>
<reference evidence="2 3" key="1">
    <citation type="submission" date="2019-04" db="EMBL/GenBank/DDBJ databases">
        <title>Psychroflexus halotolerans sp. nov., isolated from a marine solar saltern.</title>
        <authorList>
            <person name="Feng X."/>
        </authorList>
    </citation>
    <scope>NUCLEOTIDE SEQUENCE [LARGE SCALE GENOMIC DNA]</scope>
    <source>
        <strain evidence="2 3">WDS2C27</strain>
    </source>
</reference>
<feature type="domain" description="DUF4829" evidence="1">
    <location>
        <begin position="22"/>
        <end position="133"/>
    </location>
</feature>
<dbReference type="AlphaFoldDB" id="A0A4U5TRU4"/>
<dbReference type="EMBL" id="SWMU01000003">
    <property type="protein sequence ID" value="TKS56038.1"/>
    <property type="molecule type" value="Genomic_DNA"/>
</dbReference>
<comment type="caution">
    <text evidence="2">The sequence shown here is derived from an EMBL/GenBank/DDBJ whole genome shotgun (WGS) entry which is preliminary data.</text>
</comment>